<evidence type="ECO:0000256" key="3">
    <source>
        <dbReference type="ARBA" id="ARBA00023163"/>
    </source>
</evidence>
<dbReference type="PRINTS" id="PR00598">
    <property type="entry name" value="HTHMARR"/>
</dbReference>
<dbReference type="InterPro" id="IPR000835">
    <property type="entry name" value="HTH_MarR-typ"/>
</dbReference>
<dbReference type="GO" id="GO:0003700">
    <property type="term" value="F:DNA-binding transcription factor activity"/>
    <property type="evidence" value="ECO:0007669"/>
    <property type="project" value="InterPro"/>
</dbReference>
<dbReference type="InterPro" id="IPR023187">
    <property type="entry name" value="Tscrpt_reg_MarR-type_CS"/>
</dbReference>
<keyword evidence="2" id="KW-0238">DNA-binding</keyword>
<protein>
    <submittedName>
        <fullName evidence="5">MarR family transcriptional regulator</fullName>
    </submittedName>
</protein>
<evidence type="ECO:0000313" key="5">
    <source>
        <dbReference type="EMBL" id="OZI27597.1"/>
    </source>
</evidence>
<dbReference type="AlphaFoldDB" id="A0A261RS32"/>
<dbReference type="SMART" id="SM00347">
    <property type="entry name" value="HTH_MARR"/>
    <property type="match status" value="1"/>
</dbReference>
<gene>
    <name evidence="5" type="ORF">CAL19_01450</name>
</gene>
<name>A0A261RS32_9BORD</name>
<dbReference type="InterPro" id="IPR039422">
    <property type="entry name" value="MarR/SlyA-like"/>
</dbReference>
<dbReference type="InterPro" id="IPR036388">
    <property type="entry name" value="WH-like_DNA-bd_sf"/>
</dbReference>
<dbReference type="InterPro" id="IPR036390">
    <property type="entry name" value="WH_DNA-bd_sf"/>
</dbReference>
<evidence type="ECO:0000256" key="2">
    <source>
        <dbReference type="ARBA" id="ARBA00023125"/>
    </source>
</evidence>
<dbReference type="PANTHER" id="PTHR33164:SF43">
    <property type="entry name" value="HTH-TYPE TRANSCRIPTIONAL REPRESSOR YETL"/>
    <property type="match status" value="1"/>
</dbReference>
<comment type="caution">
    <text evidence="5">The sequence shown here is derived from an EMBL/GenBank/DDBJ whole genome shotgun (WGS) entry which is preliminary data.</text>
</comment>
<dbReference type="OrthoDB" id="9787636at2"/>
<evidence type="ECO:0000313" key="6">
    <source>
        <dbReference type="Proteomes" id="UP000216947"/>
    </source>
</evidence>
<dbReference type="PROSITE" id="PS50995">
    <property type="entry name" value="HTH_MARR_2"/>
    <property type="match status" value="1"/>
</dbReference>
<sequence length="162" mass="18324">MIDAPDLETRAAPDDHHALRLWLRLLTCCNLIESDLRGRLRTEFDTTLPRFDLMAQLQRAPKGMKMGELSRRMMVTNGNITGIADQLEKEGLVMRTKLATDRRSSVLKLTPQGRRVFTRMARAHENWVKGMFDGLPDHSRDALFQALGELKLQIVAARGGGQ</sequence>
<evidence type="ECO:0000256" key="1">
    <source>
        <dbReference type="ARBA" id="ARBA00023015"/>
    </source>
</evidence>
<dbReference type="SUPFAM" id="SSF46785">
    <property type="entry name" value="Winged helix' DNA-binding domain"/>
    <property type="match status" value="1"/>
</dbReference>
<accession>A0A261RS32</accession>
<dbReference type="PROSITE" id="PS01117">
    <property type="entry name" value="HTH_MARR_1"/>
    <property type="match status" value="1"/>
</dbReference>
<keyword evidence="1" id="KW-0805">Transcription regulation</keyword>
<feature type="domain" description="HTH marR-type" evidence="4">
    <location>
        <begin position="1"/>
        <end position="152"/>
    </location>
</feature>
<dbReference type="Proteomes" id="UP000216947">
    <property type="component" value="Unassembled WGS sequence"/>
</dbReference>
<evidence type="ECO:0000259" key="4">
    <source>
        <dbReference type="PROSITE" id="PS50995"/>
    </source>
</evidence>
<reference evidence="6" key="1">
    <citation type="submission" date="2017-05" db="EMBL/GenBank/DDBJ databases">
        <title>Complete and WGS of Bordetella genogroups.</title>
        <authorList>
            <person name="Spilker T."/>
            <person name="Lipuma J."/>
        </authorList>
    </citation>
    <scope>NUCLEOTIDE SEQUENCE [LARGE SCALE GENOMIC DNA]</scope>
    <source>
        <strain evidence="6">AU18089</strain>
    </source>
</reference>
<keyword evidence="3" id="KW-0804">Transcription</keyword>
<dbReference type="Pfam" id="PF01047">
    <property type="entry name" value="MarR"/>
    <property type="match status" value="1"/>
</dbReference>
<dbReference type="Gene3D" id="1.10.10.10">
    <property type="entry name" value="Winged helix-like DNA-binding domain superfamily/Winged helix DNA-binding domain"/>
    <property type="match status" value="1"/>
</dbReference>
<dbReference type="EMBL" id="NEVK01000001">
    <property type="protein sequence ID" value="OZI27597.1"/>
    <property type="molecule type" value="Genomic_DNA"/>
</dbReference>
<dbReference type="GO" id="GO:0006950">
    <property type="term" value="P:response to stress"/>
    <property type="evidence" value="ECO:0007669"/>
    <property type="project" value="TreeGrafter"/>
</dbReference>
<proteinExistence type="predicted"/>
<keyword evidence="6" id="KW-1185">Reference proteome</keyword>
<dbReference type="RefSeq" id="WP_026640648.1">
    <property type="nucleotide sequence ID" value="NZ_NEVI01000001.1"/>
</dbReference>
<dbReference type="PANTHER" id="PTHR33164">
    <property type="entry name" value="TRANSCRIPTIONAL REGULATOR, MARR FAMILY"/>
    <property type="match status" value="1"/>
</dbReference>
<organism evidence="5 6">
    <name type="scientific">Bordetella genomosp. 7</name>
    <dbReference type="NCBI Taxonomy" id="1416805"/>
    <lineage>
        <taxon>Bacteria</taxon>
        <taxon>Pseudomonadati</taxon>
        <taxon>Pseudomonadota</taxon>
        <taxon>Betaproteobacteria</taxon>
        <taxon>Burkholderiales</taxon>
        <taxon>Alcaligenaceae</taxon>
        <taxon>Bordetella</taxon>
    </lineage>
</organism>
<dbReference type="GO" id="GO:0003677">
    <property type="term" value="F:DNA binding"/>
    <property type="evidence" value="ECO:0007669"/>
    <property type="project" value="UniProtKB-KW"/>
</dbReference>